<dbReference type="GO" id="GO:0006260">
    <property type="term" value="P:DNA replication"/>
    <property type="evidence" value="ECO:0007669"/>
    <property type="project" value="UniProtKB-UniRule"/>
</dbReference>
<name>A0A2S7USD3_9GAMM</name>
<dbReference type="InterPro" id="IPR027417">
    <property type="entry name" value="P-loop_NTPase"/>
</dbReference>
<feature type="domain" description="RecF/RecN/SMC N-terminal" evidence="7">
    <location>
        <begin position="3"/>
        <end position="364"/>
    </location>
</feature>
<accession>A0A2S7USD3</accession>
<evidence type="ECO:0000259" key="7">
    <source>
        <dbReference type="Pfam" id="PF02463"/>
    </source>
</evidence>
<dbReference type="GO" id="GO:0005524">
    <property type="term" value="F:ATP binding"/>
    <property type="evidence" value="ECO:0007669"/>
    <property type="project" value="UniProtKB-UniRule"/>
</dbReference>
<keyword evidence="3 6" id="KW-0547">Nucleotide-binding</keyword>
<dbReference type="GO" id="GO:0003697">
    <property type="term" value="F:single-stranded DNA binding"/>
    <property type="evidence" value="ECO:0007669"/>
    <property type="project" value="UniProtKB-UniRule"/>
</dbReference>
<dbReference type="Gene3D" id="3.40.50.300">
    <property type="entry name" value="P-loop containing nucleotide triphosphate hydrolases"/>
    <property type="match status" value="1"/>
</dbReference>
<dbReference type="Gene3D" id="1.20.1050.90">
    <property type="entry name" value="RecF/RecN/SMC, N-terminal domain"/>
    <property type="match status" value="1"/>
</dbReference>
<organism evidence="8 9">
    <name type="scientific">Psychrosphaera saromensis</name>
    <dbReference type="NCBI Taxonomy" id="716813"/>
    <lineage>
        <taxon>Bacteria</taxon>
        <taxon>Pseudomonadati</taxon>
        <taxon>Pseudomonadota</taxon>
        <taxon>Gammaproteobacteria</taxon>
        <taxon>Alteromonadales</taxon>
        <taxon>Pseudoalteromonadaceae</taxon>
        <taxon>Psychrosphaera</taxon>
    </lineage>
</organism>
<proteinExistence type="inferred from homology"/>
<reference evidence="8 9" key="1">
    <citation type="submission" date="2016-12" db="EMBL/GenBank/DDBJ databases">
        <title>Diversity of luminous bacteria.</title>
        <authorList>
            <person name="Yoshizawa S."/>
            <person name="Kogure K."/>
        </authorList>
    </citation>
    <scope>NUCLEOTIDE SEQUENCE [LARGE SCALE GENOMIC DNA]</scope>
    <source>
        <strain evidence="8 9">SA4-48</strain>
    </source>
</reference>
<keyword evidence="9" id="KW-1185">Reference proteome</keyword>
<evidence type="ECO:0000256" key="3">
    <source>
        <dbReference type="ARBA" id="ARBA00022741"/>
    </source>
</evidence>
<comment type="function">
    <text evidence="6">The RecF protein is involved in DNA metabolism; it is required for DNA replication and normal SOS inducibility. RecF binds preferentially to single-stranded, linear DNA. It also seems to bind ATP.</text>
</comment>
<dbReference type="EMBL" id="MSCH01000003">
    <property type="protein sequence ID" value="PQJ52837.1"/>
    <property type="molecule type" value="Genomic_DNA"/>
</dbReference>
<evidence type="ECO:0000256" key="6">
    <source>
        <dbReference type="HAMAP-Rule" id="MF_00365"/>
    </source>
</evidence>
<evidence type="ECO:0000256" key="4">
    <source>
        <dbReference type="ARBA" id="ARBA00022840"/>
    </source>
</evidence>
<dbReference type="InterPro" id="IPR003395">
    <property type="entry name" value="RecF/RecN/SMC_N"/>
</dbReference>
<evidence type="ECO:0000256" key="2">
    <source>
        <dbReference type="ARBA" id="ARBA00022705"/>
    </source>
</evidence>
<dbReference type="SUPFAM" id="SSF52540">
    <property type="entry name" value="P-loop containing nucleoside triphosphate hydrolases"/>
    <property type="match status" value="1"/>
</dbReference>
<gene>
    <name evidence="6" type="primary">recF</name>
    <name evidence="8" type="ORF">BTO11_03645</name>
</gene>
<evidence type="ECO:0000256" key="5">
    <source>
        <dbReference type="ARBA" id="ARBA00023125"/>
    </source>
</evidence>
<evidence type="ECO:0000256" key="1">
    <source>
        <dbReference type="ARBA" id="ARBA00022490"/>
    </source>
</evidence>
<feature type="binding site" evidence="6">
    <location>
        <begin position="30"/>
        <end position="37"/>
    </location>
    <ligand>
        <name>ATP</name>
        <dbReference type="ChEBI" id="CHEBI:30616"/>
    </ligand>
</feature>
<keyword evidence="6" id="KW-0742">SOS response</keyword>
<evidence type="ECO:0000313" key="9">
    <source>
        <dbReference type="Proteomes" id="UP000239007"/>
    </source>
</evidence>
<dbReference type="OrthoDB" id="9803889at2"/>
<dbReference type="PANTHER" id="PTHR32182">
    <property type="entry name" value="DNA REPLICATION AND REPAIR PROTEIN RECF"/>
    <property type="match status" value="1"/>
</dbReference>
<comment type="subcellular location">
    <subcellularLocation>
        <location evidence="6">Cytoplasm</location>
    </subcellularLocation>
</comment>
<dbReference type="InterPro" id="IPR042174">
    <property type="entry name" value="RecF_2"/>
</dbReference>
<dbReference type="GO" id="GO:0000731">
    <property type="term" value="P:DNA synthesis involved in DNA repair"/>
    <property type="evidence" value="ECO:0007669"/>
    <property type="project" value="TreeGrafter"/>
</dbReference>
<keyword evidence="5 6" id="KW-0238">DNA-binding</keyword>
<comment type="caution">
    <text evidence="8">The sequence shown here is derived from an EMBL/GenBank/DDBJ whole genome shotgun (WGS) entry which is preliminary data.</text>
</comment>
<dbReference type="RefSeq" id="WP_105051309.1">
    <property type="nucleotide sequence ID" value="NZ_BMYG01000004.1"/>
</dbReference>
<dbReference type="GO" id="GO:0005737">
    <property type="term" value="C:cytoplasm"/>
    <property type="evidence" value="ECO:0007669"/>
    <property type="project" value="UniProtKB-SubCell"/>
</dbReference>
<dbReference type="Pfam" id="PF02463">
    <property type="entry name" value="SMC_N"/>
    <property type="match status" value="1"/>
</dbReference>
<keyword evidence="4 6" id="KW-0067">ATP-binding</keyword>
<protein>
    <recommendedName>
        <fullName evidence="6">DNA replication and repair protein RecF</fullName>
    </recommendedName>
</protein>
<keyword evidence="6" id="KW-0227">DNA damage</keyword>
<dbReference type="GO" id="GO:0009432">
    <property type="term" value="P:SOS response"/>
    <property type="evidence" value="ECO:0007669"/>
    <property type="project" value="UniProtKB-UniRule"/>
</dbReference>
<comment type="similarity">
    <text evidence="6">Belongs to the RecF family.</text>
</comment>
<dbReference type="GO" id="GO:0006302">
    <property type="term" value="P:double-strand break repair"/>
    <property type="evidence" value="ECO:0007669"/>
    <property type="project" value="TreeGrafter"/>
</dbReference>
<keyword evidence="1 6" id="KW-0963">Cytoplasm</keyword>
<evidence type="ECO:0000313" key="8">
    <source>
        <dbReference type="EMBL" id="PQJ52837.1"/>
    </source>
</evidence>
<keyword evidence="6" id="KW-0234">DNA repair</keyword>
<dbReference type="InterPro" id="IPR001238">
    <property type="entry name" value="DNA-binding_RecF"/>
</dbReference>
<keyword evidence="2 6" id="KW-0235">DNA replication</keyword>
<dbReference type="Proteomes" id="UP000239007">
    <property type="component" value="Unassembled WGS sequence"/>
</dbReference>
<dbReference type="AlphaFoldDB" id="A0A2S7USD3"/>
<dbReference type="NCBIfam" id="TIGR00611">
    <property type="entry name" value="recf"/>
    <property type="match status" value="1"/>
</dbReference>
<sequence length="375" mass="42944">MLISQLKIFGFRNIETASITTDKRVNVFYGKNGSGKTSILESLFFLSRAKSFRTSKKGELLKDGCSLLAVSADLEQQSKTHKLGIGLEGNGTSKLKLDGEVVTKLSQASILFPTQLITPESFDVFWSSPKARRSFFDFGLFHVEHEFQNDWIAYNKTLKQTNALLRRGGVNQRELLFWYRGLVDLAQKIDDFRELFLDKHFSKAISGLALELESNERTDLLKNLVIRYKKKALEQEVSDEMLLKQIDKDIRYKQVGFGPNRADYLFLKDGEDMSSRLSRGQAKMLFYLLVVAMVNIIKQTTKKNILLLVDDLPSEVDQQTRQTMLEMLLHSQAQIFVTGIENNIAREFMNYTDSVNVFHVEHGTVRQESMEQICP</sequence>
<dbReference type="HAMAP" id="MF_00365">
    <property type="entry name" value="RecF"/>
    <property type="match status" value="1"/>
</dbReference>
<dbReference type="PANTHER" id="PTHR32182:SF0">
    <property type="entry name" value="DNA REPLICATION AND REPAIR PROTEIN RECF"/>
    <property type="match status" value="1"/>
</dbReference>